<reference evidence="10" key="1">
    <citation type="journal article" date="2019" name="Int. J. Syst. Evol. Microbiol.">
        <title>The Global Catalogue of Microorganisms (GCM) 10K type strain sequencing project: providing services to taxonomists for standard genome sequencing and annotation.</title>
        <authorList>
            <consortium name="The Broad Institute Genomics Platform"/>
            <consortium name="The Broad Institute Genome Sequencing Center for Infectious Disease"/>
            <person name="Wu L."/>
            <person name="Ma J."/>
        </authorList>
    </citation>
    <scope>NUCLEOTIDE SEQUENCE [LARGE SCALE GENOMIC DNA]</scope>
    <source>
        <strain evidence="10">CGMCC 1.18578</strain>
    </source>
</reference>
<accession>A0ABW0QU29</accession>
<comment type="similarity">
    <text evidence="1 6">Belongs to the peptidase S14 family.</text>
</comment>
<dbReference type="InterPro" id="IPR023562">
    <property type="entry name" value="ClpP/TepA"/>
</dbReference>
<dbReference type="Pfam" id="PF00574">
    <property type="entry name" value="CLP_protease"/>
    <property type="match status" value="1"/>
</dbReference>
<keyword evidence="2" id="KW-0963">Cytoplasm</keyword>
<dbReference type="NCBIfam" id="NF045542">
    <property type="entry name" value="Clp_rel_HeadMat"/>
    <property type="match status" value="1"/>
</dbReference>
<dbReference type="Gene3D" id="3.90.226.10">
    <property type="entry name" value="2-enoyl-CoA Hydratase, Chain A, domain 1"/>
    <property type="match status" value="1"/>
</dbReference>
<keyword evidence="5" id="KW-0720">Serine protease</keyword>
<keyword evidence="8" id="KW-0812">Transmembrane</keyword>
<dbReference type="RefSeq" id="WP_378110318.1">
    <property type="nucleotide sequence ID" value="NZ_JBHSNC010000010.1"/>
</dbReference>
<organism evidence="9 10">
    <name type="scientific">Cohnella yongneupensis</name>
    <dbReference type="NCBI Taxonomy" id="425006"/>
    <lineage>
        <taxon>Bacteria</taxon>
        <taxon>Bacillati</taxon>
        <taxon>Bacillota</taxon>
        <taxon>Bacilli</taxon>
        <taxon>Bacillales</taxon>
        <taxon>Paenibacillaceae</taxon>
        <taxon>Cohnella</taxon>
    </lineage>
</organism>
<evidence type="ECO:0000313" key="9">
    <source>
        <dbReference type="EMBL" id="MFC5528479.1"/>
    </source>
</evidence>
<name>A0ABW0QU29_9BACL</name>
<evidence type="ECO:0000256" key="8">
    <source>
        <dbReference type="SAM" id="Phobius"/>
    </source>
</evidence>
<evidence type="ECO:0000256" key="6">
    <source>
        <dbReference type="RuleBase" id="RU003567"/>
    </source>
</evidence>
<dbReference type="PANTHER" id="PTHR10381:SF70">
    <property type="entry name" value="ATP-DEPENDENT CLP PROTEASE PROTEOLYTIC SUBUNIT"/>
    <property type="match status" value="1"/>
</dbReference>
<proteinExistence type="inferred from homology"/>
<comment type="caution">
    <text evidence="9">The sequence shown here is derived from an EMBL/GenBank/DDBJ whole genome shotgun (WGS) entry which is preliminary data.</text>
</comment>
<feature type="transmembrane region" description="Helical" evidence="8">
    <location>
        <begin position="79"/>
        <end position="98"/>
    </location>
</feature>
<dbReference type="CDD" id="cd07016">
    <property type="entry name" value="S14_ClpP_1"/>
    <property type="match status" value="1"/>
</dbReference>
<dbReference type="GO" id="GO:0006508">
    <property type="term" value="P:proteolysis"/>
    <property type="evidence" value="ECO:0007669"/>
    <property type="project" value="UniProtKB-KW"/>
</dbReference>
<evidence type="ECO:0000256" key="7">
    <source>
        <dbReference type="SAM" id="MobiDB-lite"/>
    </source>
</evidence>
<keyword evidence="4 9" id="KW-0378">Hydrolase</keyword>
<feature type="region of interest" description="Disordered" evidence="7">
    <location>
        <begin position="237"/>
        <end position="256"/>
    </location>
</feature>
<sequence>MKWKMKKLQAKAAEIMIYGDISTYESWWDDSAVTPQKFNDELKALGDVEEISVRINSNGGSVFAGVAIHSMLKRHAAKITVYVDGIAASIASVIAMAGDEIVMPVGSMLMIHNPWTIGMGNAKDFRKLADDLDTIGASMTDVYVARTGIDRDELTGLLEAETWLSANQAVERGFATRVEEDSQPIAASLRGNKAVINGIEMDWSKFKNAPILPAGEPNEQVADLRRELQELRSLVTASIQKPNSAPPAPQPSPDFSAFEMEERRLSLLGQTI</sequence>
<dbReference type="Proteomes" id="UP001596108">
    <property type="component" value="Unassembled WGS sequence"/>
</dbReference>
<dbReference type="EMBL" id="JBHSNC010000010">
    <property type="protein sequence ID" value="MFC5528479.1"/>
    <property type="molecule type" value="Genomic_DNA"/>
</dbReference>
<keyword evidence="8" id="KW-0472">Membrane</keyword>
<dbReference type="PRINTS" id="PR00127">
    <property type="entry name" value="CLPPROTEASEP"/>
</dbReference>
<dbReference type="InterPro" id="IPR029045">
    <property type="entry name" value="ClpP/crotonase-like_dom_sf"/>
</dbReference>
<evidence type="ECO:0000256" key="4">
    <source>
        <dbReference type="ARBA" id="ARBA00022801"/>
    </source>
</evidence>
<gene>
    <name evidence="9" type="ORF">ACFPQ4_03305</name>
</gene>
<evidence type="ECO:0000256" key="5">
    <source>
        <dbReference type="ARBA" id="ARBA00022825"/>
    </source>
</evidence>
<evidence type="ECO:0000256" key="3">
    <source>
        <dbReference type="ARBA" id="ARBA00022670"/>
    </source>
</evidence>
<evidence type="ECO:0000256" key="1">
    <source>
        <dbReference type="ARBA" id="ARBA00007039"/>
    </source>
</evidence>
<dbReference type="PANTHER" id="PTHR10381">
    <property type="entry name" value="ATP-DEPENDENT CLP PROTEASE PROTEOLYTIC SUBUNIT"/>
    <property type="match status" value="1"/>
</dbReference>
<keyword evidence="10" id="KW-1185">Reference proteome</keyword>
<dbReference type="GO" id="GO:0008233">
    <property type="term" value="F:peptidase activity"/>
    <property type="evidence" value="ECO:0007669"/>
    <property type="project" value="UniProtKB-KW"/>
</dbReference>
<keyword evidence="3 9" id="KW-0645">Protease</keyword>
<evidence type="ECO:0000256" key="2">
    <source>
        <dbReference type="ARBA" id="ARBA00022490"/>
    </source>
</evidence>
<dbReference type="SUPFAM" id="SSF52096">
    <property type="entry name" value="ClpP/crotonase"/>
    <property type="match status" value="1"/>
</dbReference>
<dbReference type="InterPro" id="IPR001907">
    <property type="entry name" value="ClpP"/>
</dbReference>
<evidence type="ECO:0000313" key="10">
    <source>
        <dbReference type="Proteomes" id="UP001596108"/>
    </source>
</evidence>
<keyword evidence="8" id="KW-1133">Transmembrane helix</keyword>
<protein>
    <recommendedName>
        <fullName evidence="6">ATP-dependent Clp protease proteolytic subunit</fullName>
    </recommendedName>
</protein>